<feature type="transmembrane region" description="Helical" evidence="5">
    <location>
        <begin position="118"/>
        <end position="138"/>
    </location>
</feature>
<feature type="domain" description="Major facilitator superfamily (MFS) profile" evidence="6">
    <location>
        <begin position="188"/>
        <end position="417"/>
    </location>
</feature>
<dbReference type="InterPro" id="IPR020846">
    <property type="entry name" value="MFS_dom"/>
</dbReference>
<evidence type="ECO:0000313" key="8">
    <source>
        <dbReference type="EMBL" id="SNY50869.1"/>
    </source>
</evidence>
<dbReference type="SUPFAM" id="SSF103473">
    <property type="entry name" value="MFS general substrate transporter"/>
    <property type="match status" value="1"/>
</dbReference>
<dbReference type="GO" id="GO:0022857">
    <property type="term" value="F:transmembrane transporter activity"/>
    <property type="evidence" value="ECO:0007669"/>
    <property type="project" value="InterPro"/>
</dbReference>
<feature type="transmembrane region" description="Helical" evidence="5">
    <location>
        <begin position="239"/>
        <end position="260"/>
    </location>
</feature>
<name>A0A285IS69_9RHOB</name>
<dbReference type="RefSeq" id="WP_097145701.1">
    <property type="nucleotide sequence ID" value="NZ_OBEA01000003.1"/>
</dbReference>
<dbReference type="Proteomes" id="UP000231702">
    <property type="component" value="Unassembled WGS sequence"/>
</dbReference>
<dbReference type="InterPro" id="IPR052528">
    <property type="entry name" value="Sugar_transport-like"/>
</dbReference>
<dbReference type="PANTHER" id="PTHR23526">
    <property type="entry name" value="INTEGRAL MEMBRANE TRANSPORT PROTEIN-RELATED"/>
    <property type="match status" value="1"/>
</dbReference>
<dbReference type="InterPro" id="IPR036259">
    <property type="entry name" value="MFS_trans_sf"/>
</dbReference>
<dbReference type="OrthoDB" id="1117124at2"/>
<gene>
    <name evidence="7" type="ORF">CVM39_02155</name>
    <name evidence="8" type="ORF">SAMN06297129_1965</name>
</gene>
<keyword evidence="1 5" id="KW-0812">Transmembrane</keyword>
<evidence type="ECO:0000256" key="4">
    <source>
        <dbReference type="SAM" id="MobiDB-lite"/>
    </source>
</evidence>
<keyword evidence="10" id="KW-1185">Reference proteome</keyword>
<feature type="transmembrane region" description="Helical" evidence="5">
    <location>
        <begin position="299"/>
        <end position="320"/>
    </location>
</feature>
<evidence type="ECO:0000256" key="3">
    <source>
        <dbReference type="ARBA" id="ARBA00023136"/>
    </source>
</evidence>
<feature type="transmembrane region" description="Helical" evidence="5">
    <location>
        <begin position="187"/>
        <end position="206"/>
    </location>
</feature>
<evidence type="ECO:0000313" key="9">
    <source>
        <dbReference type="Proteomes" id="UP000231655"/>
    </source>
</evidence>
<dbReference type="EMBL" id="PGTD01000007">
    <property type="protein sequence ID" value="PJE31925.1"/>
    <property type="molecule type" value="Genomic_DNA"/>
</dbReference>
<organism evidence="8 9">
    <name type="scientific">Pseudooceanicola antarcticus</name>
    <dbReference type="NCBI Taxonomy" id="1247613"/>
    <lineage>
        <taxon>Bacteria</taxon>
        <taxon>Pseudomonadati</taxon>
        <taxon>Pseudomonadota</taxon>
        <taxon>Alphaproteobacteria</taxon>
        <taxon>Rhodobacterales</taxon>
        <taxon>Paracoccaceae</taxon>
        <taxon>Pseudooceanicola</taxon>
    </lineage>
</organism>
<sequence length="417" mass="43006">MNEEELFARISGAEETPDKREGRNGLREIAALSMTKISDGLIDPKLVLSWLLNALGAPAAFVTALVPIREAGALLPQMLLAARLKTLAHRKWMWAGGSVLQGLAALGIAASGLAFEGWLAGLAICAALAVLALARAACSVSFKEVQGKTIAKTRRGAVTGLASSLASVAVVLFAALLLSGLLQDRGAVVIAVALAGVLWLLAGALFSTLSEPASEVEDAPGLPPLRKTLAEDPDLRRFIAVRGLLVPTALAPPYIVLLSQEDGEGLLGQLGAMLLASALASFLSSYLWGRLADRSARMVLAAAGGCAALAMVAMLALYWAGMAGTVWAGPVVLFGLMVAYHGVWQARSTYLVDMAPKEARARYASVANTMIGSILLLAGLFGGAVSTLSAAWALAGFAVISAAGGALALTLREVERG</sequence>
<dbReference type="Gene3D" id="1.20.1250.20">
    <property type="entry name" value="MFS general substrate transporter like domains"/>
    <property type="match status" value="1"/>
</dbReference>
<dbReference type="PROSITE" id="PS50850">
    <property type="entry name" value="MFS"/>
    <property type="match status" value="1"/>
</dbReference>
<evidence type="ECO:0000256" key="2">
    <source>
        <dbReference type="ARBA" id="ARBA00022989"/>
    </source>
</evidence>
<feature type="transmembrane region" description="Helical" evidence="5">
    <location>
        <begin position="365"/>
        <end position="385"/>
    </location>
</feature>
<evidence type="ECO:0000256" key="1">
    <source>
        <dbReference type="ARBA" id="ARBA00022692"/>
    </source>
</evidence>
<feature type="transmembrane region" description="Helical" evidence="5">
    <location>
        <begin position="158"/>
        <end position="181"/>
    </location>
</feature>
<dbReference type="Proteomes" id="UP000231655">
    <property type="component" value="Unassembled WGS sequence"/>
</dbReference>
<feature type="transmembrane region" description="Helical" evidence="5">
    <location>
        <begin position="92"/>
        <end position="112"/>
    </location>
</feature>
<dbReference type="EMBL" id="OBEA01000003">
    <property type="protein sequence ID" value="SNY50869.1"/>
    <property type="molecule type" value="Genomic_DNA"/>
</dbReference>
<proteinExistence type="predicted"/>
<feature type="transmembrane region" description="Helical" evidence="5">
    <location>
        <begin position="266"/>
        <end position="287"/>
    </location>
</feature>
<feature type="region of interest" description="Disordered" evidence="4">
    <location>
        <begin position="1"/>
        <end position="22"/>
    </location>
</feature>
<evidence type="ECO:0000313" key="10">
    <source>
        <dbReference type="Proteomes" id="UP000231702"/>
    </source>
</evidence>
<evidence type="ECO:0000259" key="6">
    <source>
        <dbReference type="PROSITE" id="PS50850"/>
    </source>
</evidence>
<dbReference type="PANTHER" id="PTHR23526:SF2">
    <property type="entry name" value="MAJOR FACILITATOR SUPERFAMILY (MFS) PROFILE DOMAIN-CONTAINING PROTEIN"/>
    <property type="match status" value="1"/>
</dbReference>
<protein>
    <submittedName>
        <fullName evidence="7">MFS transporter</fullName>
    </submittedName>
    <submittedName>
        <fullName evidence="8">Predicted arabinose efflux permease, MFS family</fullName>
    </submittedName>
</protein>
<keyword evidence="3 5" id="KW-0472">Membrane</keyword>
<reference evidence="7 10" key="2">
    <citation type="journal article" date="2018" name="Int. J. Syst. Evol. Microbiol.">
        <title>Pseudooceanicola lipolyticus sp. nov., a marine alphaproteobacterium, reclassification of Oceanicola flagellatus as Pseudooceanicola flagellatus comb. nov. and emended description of the genus Pseudooceanicola.</title>
        <authorList>
            <person name="Huang M.-M."/>
            <person name="Guo L.-L."/>
            <person name="Wu Y.-H."/>
            <person name="Lai Q.-L."/>
            <person name="Shao Z.-Z."/>
            <person name="Wang C.-S."/>
            <person name="Wu M."/>
            <person name="Xu X.-W."/>
        </authorList>
    </citation>
    <scope>NUCLEOTIDE SEQUENCE [LARGE SCALE GENOMIC DNA]</scope>
    <source>
        <strain evidence="7 10">Ar-45</strain>
    </source>
</reference>
<dbReference type="AlphaFoldDB" id="A0A285IS69"/>
<feature type="transmembrane region" description="Helical" evidence="5">
    <location>
        <begin position="326"/>
        <end position="344"/>
    </location>
</feature>
<feature type="transmembrane region" description="Helical" evidence="5">
    <location>
        <begin position="391"/>
        <end position="411"/>
    </location>
</feature>
<reference evidence="8 9" key="1">
    <citation type="submission" date="2017-09" db="EMBL/GenBank/DDBJ databases">
        <authorList>
            <person name="Ehlers B."/>
            <person name="Leendertz F.H."/>
        </authorList>
    </citation>
    <scope>NUCLEOTIDE SEQUENCE [LARGE SCALE GENOMIC DNA]</scope>
    <source>
        <strain evidence="8 9">CGMCC 1.12662</strain>
    </source>
</reference>
<evidence type="ECO:0000313" key="7">
    <source>
        <dbReference type="EMBL" id="PJE31925.1"/>
    </source>
</evidence>
<accession>A0A285IS69</accession>
<feature type="transmembrane region" description="Helical" evidence="5">
    <location>
        <begin position="47"/>
        <end position="68"/>
    </location>
</feature>
<keyword evidence="2 5" id="KW-1133">Transmembrane helix</keyword>
<evidence type="ECO:0000256" key="5">
    <source>
        <dbReference type="SAM" id="Phobius"/>
    </source>
</evidence>